<dbReference type="RefSeq" id="WP_004806270.1">
    <property type="nucleotide sequence ID" value="NZ_CP116394.1"/>
</dbReference>
<dbReference type="KEGG" id="wne:PIG85_04610"/>
<dbReference type="Pfam" id="PF02021">
    <property type="entry name" value="UPF0102"/>
    <property type="match status" value="1"/>
</dbReference>
<dbReference type="Proteomes" id="UP001211044">
    <property type="component" value="Chromosome"/>
</dbReference>
<dbReference type="HAMAP" id="MF_00048">
    <property type="entry name" value="UPF0102"/>
    <property type="match status" value="1"/>
</dbReference>
<dbReference type="Gene3D" id="3.40.1350.10">
    <property type="match status" value="1"/>
</dbReference>
<evidence type="ECO:0000256" key="2">
    <source>
        <dbReference type="HAMAP-Rule" id="MF_00048"/>
    </source>
</evidence>
<comment type="similarity">
    <text evidence="1 2">Belongs to the UPF0102 family.</text>
</comment>
<evidence type="ECO:0000313" key="4">
    <source>
        <dbReference type="Proteomes" id="UP001211044"/>
    </source>
</evidence>
<dbReference type="AlphaFoldDB" id="A0AB38XRZ5"/>
<dbReference type="SUPFAM" id="SSF52980">
    <property type="entry name" value="Restriction endonuclease-like"/>
    <property type="match status" value="1"/>
</dbReference>
<dbReference type="InterPro" id="IPR011856">
    <property type="entry name" value="tRNA_endonuc-like_dom_sf"/>
</dbReference>
<evidence type="ECO:0000313" key="3">
    <source>
        <dbReference type="EMBL" id="WCE46934.1"/>
    </source>
</evidence>
<accession>A0AB38XRZ5</accession>
<sequence length="114" mass="12380">MSGEIGNAGESLACKVLTDAGLVILERNWRAGHLEADIVAFDPAAGTTVICEVKTRRSRVAGAPVEAVDHKKMVHLRALASEWIRRHGPTLMRIDVVGIDCVIPPRVTYIRGVQ</sequence>
<gene>
    <name evidence="3" type="ORF">PIG85_04610</name>
</gene>
<reference evidence="3" key="1">
    <citation type="submission" date="2023-01" db="EMBL/GenBank/DDBJ databases">
        <title>Comparative Genomic Analysis of the Clinically-Derived Winkia Strain NY0527 Provides Evidence into the Taxonomic Reassignment of Winkia neuii and Characterizes Their Virulence Traits.</title>
        <authorList>
            <person name="Cai X."/>
            <person name="Peng Y."/>
            <person name="Li M."/>
            <person name="Qiu Y."/>
            <person name="Wang Y."/>
            <person name="Xu L."/>
            <person name="Hou Q."/>
        </authorList>
    </citation>
    <scope>NUCLEOTIDE SEQUENCE</scope>
    <source>
        <strain evidence="3">NY0527</strain>
    </source>
</reference>
<name>A0AB38XRZ5_9ACTO</name>
<evidence type="ECO:0000256" key="1">
    <source>
        <dbReference type="ARBA" id="ARBA00006738"/>
    </source>
</evidence>
<dbReference type="CDD" id="cd20736">
    <property type="entry name" value="PoNe_Nuclease"/>
    <property type="match status" value="1"/>
</dbReference>
<protein>
    <recommendedName>
        <fullName evidence="2">UPF0102 protein PIG85_04610</fullName>
    </recommendedName>
</protein>
<dbReference type="InterPro" id="IPR011335">
    <property type="entry name" value="Restrct_endonuc-II-like"/>
</dbReference>
<proteinExistence type="inferred from homology"/>
<dbReference type="EMBL" id="CP116394">
    <property type="protein sequence ID" value="WCE46934.1"/>
    <property type="molecule type" value="Genomic_DNA"/>
</dbReference>
<dbReference type="GO" id="GO:0003676">
    <property type="term" value="F:nucleic acid binding"/>
    <property type="evidence" value="ECO:0007669"/>
    <property type="project" value="InterPro"/>
</dbReference>
<dbReference type="InterPro" id="IPR003509">
    <property type="entry name" value="UPF0102_YraN-like"/>
</dbReference>
<organism evidence="3 4">
    <name type="scientific">Winkia neuii subsp. anitrata</name>
    <dbReference type="NCBI Taxonomy" id="29318"/>
    <lineage>
        <taxon>Bacteria</taxon>
        <taxon>Bacillati</taxon>
        <taxon>Actinomycetota</taxon>
        <taxon>Actinomycetes</taxon>
        <taxon>Actinomycetales</taxon>
        <taxon>Actinomycetaceae</taxon>
        <taxon>Winkia</taxon>
    </lineage>
</organism>
<dbReference type="PANTHER" id="PTHR34039:SF1">
    <property type="entry name" value="UPF0102 PROTEIN YRAN"/>
    <property type="match status" value="1"/>
</dbReference>
<dbReference type="PANTHER" id="PTHR34039">
    <property type="entry name" value="UPF0102 PROTEIN YRAN"/>
    <property type="match status" value="1"/>
</dbReference>